<name>C0XK83_LENH9</name>
<gene>
    <name evidence="2" type="ORF">HMPREF0519_1644</name>
</gene>
<dbReference type="Proteomes" id="UP000003752">
    <property type="component" value="Unassembled WGS sequence"/>
</dbReference>
<keyword evidence="3" id="KW-1185">Reference proteome</keyword>
<organism evidence="2 3">
    <name type="scientific">Lentilactobacillus hilgardii (strain ATCC 8290 / DSM 20176 / CCUG 30140 / JCM 1155 / KCTC 3500 / NBRC 15886 / NCIMB 8040 / NRRL B-1843 / 9)</name>
    <dbReference type="NCBI Taxonomy" id="1423757"/>
    <lineage>
        <taxon>Bacteria</taxon>
        <taxon>Bacillati</taxon>
        <taxon>Bacillota</taxon>
        <taxon>Bacilli</taxon>
        <taxon>Lactobacillales</taxon>
        <taxon>Lactobacillaceae</taxon>
        <taxon>Lentilactobacillus</taxon>
    </lineage>
</organism>
<keyword evidence="1" id="KW-0472">Membrane</keyword>
<keyword evidence="1" id="KW-0812">Transmembrane</keyword>
<sequence>MMINPLFALSKKQEIILAIFSILNDFLLFSYTILFNPKFFFFK</sequence>
<dbReference type="EMBL" id="ACGP01000149">
    <property type="protein sequence ID" value="EEI24267.1"/>
    <property type="molecule type" value="Genomic_DNA"/>
</dbReference>
<reference evidence="2 3" key="1">
    <citation type="submission" date="2009-01" db="EMBL/GenBank/DDBJ databases">
        <authorList>
            <person name="Qin X."/>
            <person name="Bachman B."/>
            <person name="Battles P."/>
            <person name="Bell A."/>
            <person name="Bess C."/>
            <person name="Bickham C."/>
            <person name="Chaboub L."/>
            <person name="Chen D."/>
            <person name="Coyle M."/>
            <person name="Deiros D.R."/>
            <person name="Dinh H."/>
            <person name="Forbes L."/>
            <person name="Fowler G."/>
            <person name="Francisco L."/>
            <person name="Fu Q."/>
            <person name="Gubbala S."/>
            <person name="Hale W."/>
            <person name="Han Y."/>
            <person name="Hemphill L."/>
            <person name="Highlander S.K."/>
            <person name="Hirani K."/>
            <person name="Hogues M."/>
            <person name="Jackson L."/>
            <person name="Jakkamsetti A."/>
            <person name="Javaid M."/>
            <person name="Jiang H."/>
            <person name="Korchina V."/>
            <person name="Kovar C."/>
            <person name="Lara F."/>
            <person name="Lee S."/>
            <person name="Mata R."/>
            <person name="Mathew T."/>
            <person name="Moen C."/>
            <person name="Morales K."/>
            <person name="Munidasa M."/>
            <person name="Nazareth L."/>
            <person name="Ngo R."/>
            <person name="Nguyen L."/>
            <person name="Okwuonu G."/>
            <person name="Ongeri F."/>
            <person name="Patil S."/>
            <person name="Petrosino J."/>
            <person name="Pham C."/>
            <person name="Pham P."/>
            <person name="Pu L.-L."/>
            <person name="Puazo M."/>
            <person name="Raj R."/>
            <person name="Reid J."/>
            <person name="Rouhana J."/>
            <person name="Saada N."/>
            <person name="Shang Y."/>
            <person name="Simmons D."/>
            <person name="Thornton R."/>
            <person name="Warren J."/>
            <person name="Weissenberger G."/>
            <person name="Zhang J."/>
            <person name="Zhang L."/>
            <person name="Zhou C."/>
            <person name="Zhu D."/>
            <person name="Muzny D."/>
            <person name="Worley K."/>
            <person name="Gibbs R."/>
        </authorList>
    </citation>
    <scope>NUCLEOTIDE SEQUENCE [LARGE SCALE GENOMIC DNA]</scope>
    <source>
        <strain evidence="3">ATCC 8290 / DSM 20176 / CCUG 30140 / JCM 1155 / KCTC 3500 / NBRC 15886 / NCIMB 8040 / NRRL B-1843 / 9</strain>
    </source>
</reference>
<protein>
    <submittedName>
        <fullName evidence="2">Uncharacterized protein</fullName>
    </submittedName>
</protein>
<dbReference type="HOGENOM" id="CLU_3235205_0_0_9"/>
<proteinExistence type="predicted"/>
<comment type="caution">
    <text evidence="2">The sequence shown here is derived from an EMBL/GenBank/DDBJ whole genome shotgun (WGS) entry which is preliminary data.</text>
</comment>
<evidence type="ECO:0000256" key="1">
    <source>
        <dbReference type="SAM" id="Phobius"/>
    </source>
</evidence>
<feature type="transmembrane region" description="Helical" evidence="1">
    <location>
        <begin position="15"/>
        <end position="35"/>
    </location>
</feature>
<dbReference type="AlphaFoldDB" id="C0XK83"/>
<keyword evidence="1" id="KW-1133">Transmembrane helix</keyword>
<accession>C0XK83</accession>
<evidence type="ECO:0000313" key="3">
    <source>
        <dbReference type="Proteomes" id="UP000003752"/>
    </source>
</evidence>
<evidence type="ECO:0000313" key="2">
    <source>
        <dbReference type="EMBL" id="EEI24267.1"/>
    </source>
</evidence>